<dbReference type="InterPro" id="IPR036397">
    <property type="entry name" value="RNaseH_sf"/>
</dbReference>
<feature type="compositionally biased region" description="Low complexity" evidence="1">
    <location>
        <begin position="117"/>
        <end position="150"/>
    </location>
</feature>
<protein>
    <recommendedName>
        <fullName evidence="2">Tc1-like transposase DDE domain-containing protein</fullName>
    </recommendedName>
</protein>
<feature type="region of interest" description="Disordered" evidence="1">
    <location>
        <begin position="74"/>
        <end position="169"/>
    </location>
</feature>
<dbReference type="EMBL" id="QYBB01000020">
    <property type="protein sequence ID" value="RYC30811.1"/>
    <property type="molecule type" value="Genomic_DNA"/>
</dbReference>
<evidence type="ECO:0000313" key="4">
    <source>
        <dbReference type="Proteomes" id="UP000290759"/>
    </source>
</evidence>
<dbReference type="Proteomes" id="UP000290759">
    <property type="component" value="Unassembled WGS sequence"/>
</dbReference>
<dbReference type="Gene3D" id="3.30.420.10">
    <property type="entry name" value="Ribonuclease H-like superfamily/Ribonuclease H"/>
    <property type="match status" value="1"/>
</dbReference>
<sequence>MDDRAAHKVAGVRQTIEAAGAQLRYLPACSPDFEPIERAFAKLEALLRTAAGSAPAQRFCPAMTPFWVSTTQRSPRFSMDSTSPAPSSIEPGLTTDRLERDSTSALPSKTSRSVKFGRAGPSGARRGRAAPAEPVAPPGAAAAPTDPVGAKSTPPLSAVSVGAGAGDFGPACWAPAAWYRRS</sequence>
<dbReference type="OrthoDB" id="565387at2"/>
<dbReference type="Pfam" id="PF13358">
    <property type="entry name" value="DDE_3"/>
    <property type="match status" value="1"/>
</dbReference>
<accession>A0A4Q2U6U5</accession>
<feature type="compositionally biased region" description="Polar residues" evidence="1">
    <location>
        <begin position="103"/>
        <end position="113"/>
    </location>
</feature>
<comment type="caution">
    <text evidence="3">The sequence shown here is derived from an EMBL/GenBank/DDBJ whole genome shotgun (WGS) entry which is preliminary data.</text>
</comment>
<evidence type="ECO:0000313" key="3">
    <source>
        <dbReference type="EMBL" id="RYC30811.1"/>
    </source>
</evidence>
<evidence type="ECO:0000256" key="1">
    <source>
        <dbReference type="SAM" id="MobiDB-lite"/>
    </source>
</evidence>
<evidence type="ECO:0000259" key="2">
    <source>
        <dbReference type="Pfam" id="PF13358"/>
    </source>
</evidence>
<reference evidence="3 4" key="2">
    <citation type="submission" date="2019-02" db="EMBL/GenBank/DDBJ databases">
        <title>'Lichenibacterium ramalinii' gen. nov. sp. nov., 'Lichenibacterium minor' gen. nov. sp. nov.</title>
        <authorList>
            <person name="Pankratov T."/>
        </authorList>
    </citation>
    <scope>NUCLEOTIDE SEQUENCE [LARGE SCALE GENOMIC DNA]</scope>
    <source>
        <strain evidence="3 4">RmlP026</strain>
    </source>
</reference>
<reference evidence="3 4" key="1">
    <citation type="submission" date="2018-12" db="EMBL/GenBank/DDBJ databases">
        <authorList>
            <person name="Grouzdev D.S."/>
            <person name="Krutkina M.S."/>
        </authorList>
    </citation>
    <scope>NUCLEOTIDE SEQUENCE [LARGE SCALE GENOMIC DNA]</scope>
    <source>
        <strain evidence="3 4">RmlP026</strain>
    </source>
</reference>
<organism evidence="3 4">
    <name type="scientific">Lichenibacterium minor</name>
    <dbReference type="NCBI Taxonomy" id="2316528"/>
    <lineage>
        <taxon>Bacteria</taxon>
        <taxon>Pseudomonadati</taxon>
        <taxon>Pseudomonadota</taxon>
        <taxon>Alphaproteobacteria</taxon>
        <taxon>Hyphomicrobiales</taxon>
        <taxon>Lichenihabitantaceae</taxon>
        <taxon>Lichenibacterium</taxon>
    </lineage>
</organism>
<feature type="domain" description="Tc1-like transposase DDE" evidence="2">
    <location>
        <begin position="1"/>
        <end position="48"/>
    </location>
</feature>
<feature type="compositionally biased region" description="Polar residues" evidence="1">
    <location>
        <begin position="74"/>
        <end position="86"/>
    </location>
</feature>
<gene>
    <name evidence="3" type="ORF">D3273_16590</name>
</gene>
<dbReference type="InterPro" id="IPR038717">
    <property type="entry name" value="Tc1-like_DDE_dom"/>
</dbReference>
<keyword evidence="4" id="KW-1185">Reference proteome</keyword>
<dbReference type="AlphaFoldDB" id="A0A4Q2U6U5"/>
<proteinExistence type="predicted"/>
<name>A0A4Q2U6U5_9HYPH</name>
<dbReference type="GO" id="GO:0003676">
    <property type="term" value="F:nucleic acid binding"/>
    <property type="evidence" value="ECO:0007669"/>
    <property type="project" value="InterPro"/>
</dbReference>